<dbReference type="GO" id="GO:0006260">
    <property type="term" value="P:DNA replication"/>
    <property type="evidence" value="ECO:0007669"/>
    <property type="project" value="InterPro"/>
</dbReference>
<dbReference type="InterPro" id="IPR006497">
    <property type="entry name" value="Phage_lambda_VrpO_N"/>
</dbReference>
<evidence type="ECO:0000256" key="1">
    <source>
        <dbReference type="SAM" id="MobiDB-lite"/>
    </source>
</evidence>
<reference evidence="4" key="1">
    <citation type="journal article" date="2011" name="Stand. Genomic Sci.">
        <title>Genome sequence of the filamentous, gliding Thiothrix nivea neotype strain (JP2(T)).</title>
        <authorList>
            <person name="Lapidus A."/>
            <person name="Nolan M."/>
            <person name="Lucas S."/>
            <person name="Glavina Del Rio T."/>
            <person name="Tice H."/>
            <person name="Cheng J.F."/>
            <person name="Tapia R."/>
            <person name="Han C."/>
            <person name="Goodwin L."/>
            <person name="Pitluck S."/>
            <person name="Liolios K."/>
            <person name="Pagani I."/>
            <person name="Ivanova N."/>
            <person name="Huntemann M."/>
            <person name="Mavromatis K."/>
            <person name="Mikhailova N."/>
            <person name="Pati A."/>
            <person name="Chen A."/>
            <person name="Palaniappan K."/>
            <person name="Land M."/>
            <person name="Brambilla E.M."/>
            <person name="Rohde M."/>
            <person name="Abt B."/>
            <person name="Verbarg S."/>
            <person name="Goker M."/>
            <person name="Bristow J."/>
            <person name="Eisen J.A."/>
            <person name="Markowitz V."/>
            <person name="Hugenholtz P."/>
            <person name="Kyrpides N.C."/>
            <person name="Klenk H.P."/>
            <person name="Woyke T."/>
        </authorList>
    </citation>
    <scope>NUCLEOTIDE SEQUENCE [LARGE SCALE GENOMIC DNA]</scope>
    <source>
        <strain evidence="4">ATCC 35100 / DSM 5205 / JP2</strain>
    </source>
</reference>
<evidence type="ECO:0000313" key="4">
    <source>
        <dbReference type="Proteomes" id="UP000005317"/>
    </source>
</evidence>
<dbReference type="InterPro" id="IPR036388">
    <property type="entry name" value="WH-like_DNA-bd_sf"/>
</dbReference>
<protein>
    <submittedName>
        <fullName evidence="3">Phage replication protein O</fullName>
    </submittedName>
</protein>
<dbReference type="EMBL" id="JH651384">
    <property type="protein sequence ID" value="EIJ34515.1"/>
    <property type="molecule type" value="Genomic_DNA"/>
</dbReference>
<organism evidence="3 4">
    <name type="scientific">Thiothrix nivea (strain ATCC 35100 / DSM 5205 / JP2)</name>
    <dbReference type="NCBI Taxonomy" id="870187"/>
    <lineage>
        <taxon>Bacteria</taxon>
        <taxon>Pseudomonadati</taxon>
        <taxon>Pseudomonadota</taxon>
        <taxon>Gammaproteobacteria</taxon>
        <taxon>Thiotrichales</taxon>
        <taxon>Thiotrichaceae</taxon>
        <taxon>Thiothrix</taxon>
    </lineage>
</organism>
<feature type="domain" description="Bacteriophage lambda Replication protein O N-terminal" evidence="2">
    <location>
        <begin position="2"/>
        <end position="65"/>
    </location>
</feature>
<accession>A0A656HHK6</accession>
<keyword evidence="4" id="KW-1185">Reference proteome</keyword>
<evidence type="ECO:0000313" key="3">
    <source>
        <dbReference type="EMBL" id="EIJ34515.1"/>
    </source>
</evidence>
<dbReference type="OrthoDB" id="5623002at2"/>
<dbReference type="Proteomes" id="UP000005317">
    <property type="component" value="Unassembled WGS sequence"/>
</dbReference>
<dbReference type="Pfam" id="PF04492">
    <property type="entry name" value="Phage_rep_O"/>
    <property type="match status" value="1"/>
</dbReference>
<dbReference type="AlphaFoldDB" id="A0A656HHK6"/>
<feature type="region of interest" description="Disordered" evidence="1">
    <location>
        <begin position="116"/>
        <end position="162"/>
    </location>
</feature>
<proteinExistence type="predicted"/>
<gene>
    <name evidence="3" type="ORF">Thini_1939</name>
</gene>
<sequence>MSLARDLIDAALAADLTQNELRVFLALFRQTLCYGKTADPLTLKRLASLTHIRKDRLAPAIASVTGKGLFTAQPHPVFEFEYRIPADFLASYPDGFFVPTLPKNGENFRLTEALSEKREHTSINLTASNPTPTTTPPPPTADSRRSAVADSEQGLPYPSAFGKQGRKSAARILDGLTPDNARDCLLLLTAGMEAGKVKSPLGYLHQLAQAARQGTLDRSTLQAQQQAEQERTDTARQTRLRTLVDDIRGLDTLFARAGIPMDDLTAAKRAAWVTEYNAIRGADIANHHSFNGNGGAKS</sequence>
<dbReference type="Gene3D" id="1.10.10.10">
    <property type="entry name" value="Winged helix-like DNA-binding domain superfamily/Winged helix DNA-binding domain"/>
    <property type="match status" value="1"/>
</dbReference>
<evidence type="ECO:0000259" key="2">
    <source>
        <dbReference type="Pfam" id="PF04492"/>
    </source>
</evidence>
<name>A0A656HHK6_THINJ</name>
<dbReference type="RefSeq" id="WP_002708443.1">
    <property type="nucleotide sequence ID" value="NZ_JH651384.1"/>
</dbReference>